<name>A0AAD1R2N0_PELCU</name>
<feature type="transmembrane region" description="Helical" evidence="9">
    <location>
        <begin position="12"/>
        <end position="34"/>
    </location>
</feature>
<dbReference type="Proteomes" id="UP001295444">
    <property type="component" value="Chromosome 01"/>
</dbReference>
<feature type="region of interest" description="Disordered" evidence="10">
    <location>
        <begin position="140"/>
        <end position="163"/>
    </location>
</feature>
<dbReference type="GO" id="GO:0070782">
    <property type="term" value="P:phosphatidylserine exposure on apoptotic cell surface"/>
    <property type="evidence" value="ECO:0007669"/>
    <property type="project" value="TreeGrafter"/>
</dbReference>
<dbReference type="PANTHER" id="PTHR16024">
    <property type="entry name" value="XK-RELATED PROTEIN"/>
    <property type="match status" value="1"/>
</dbReference>
<dbReference type="InterPro" id="IPR050895">
    <property type="entry name" value="XK-related_scramblase"/>
</dbReference>
<comment type="similarity">
    <text evidence="2 9">Belongs to the XK family.</text>
</comment>
<dbReference type="GO" id="GO:0043652">
    <property type="term" value="P:engulfment of apoptotic cell"/>
    <property type="evidence" value="ECO:0007669"/>
    <property type="project" value="TreeGrafter"/>
</dbReference>
<keyword evidence="12" id="KW-1185">Reference proteome</keyword>
<organism evidence="11 12">
    <name type="scientific">Pelobates cultripes</name>
    <name type="common">Western spadefoot toad</name>
    <dbReference type="NCBI Taxonomy" id="61616"/>
    <lineage>
        <taxon>Eukaryota</taxon>
        <taxon>Metazoa</taxon>
        <taxon>Chordata</taxon>
        <taxon>Craniata</taxon>
        <taxon>Vertebrata</taxon>
        <taxon>Euteleostomi</taxon>
        <taxon>Amphibia</taxon>
        <taxon>Batrachia</taxon>
        <taxon>Anura</taxon>
        <taxon>Pelobatoidea</taxon>
        <taxon>Pelobatidae</taxon>
        <taxon>Pelobates</taxon>
    </lineage>
</organism>
<evidence type="ECO:0000256" key="2">
    <source>
        <dbReference type="ARBA" id="ARBA00008789"/>
    </source>
</evidence>
<evidence type="ECO:0000313" key="12">
    <source>
        <dbReference type="Proteomes" id="UP001295444"/>
    </source>
</evidence>
<accession>A0AAD1R2N0</accession>
<dbReference type="AlphaFoldDB" id="A0AAD1R2N0"/>
<evidence type="ECO:0000256" key="1">
    <source>
        <dbReference type="ARBA" id="ARBA00004651"/>
    </source>
</evidence>
<dbReference type="EMBL" id="OW240912">
    <property type="protein sequence ID" value="CAH2221797.1"/>
    <property type="molecule type" value="Genomic_DNA"/>
</dbReference>
<proteinExistence type="inferred from homology"/>
<feature type="transmembrane region" description="Helical" evidence="9">
    <location>
        <begin position="354"/>
        <end position="375"/>
    </location>
</feature>
<reference evidence="11" key="1">
    <citation type="submission" date="2022-03" db="EMBL/GenBank/DDBJ databases">
        <authorList>
            <person name="Alioto T."/>
            <person name="Alioto T."/>
            <person name="Gomez Garrido J."/>
        </authorList>
    </citation>
    <scope>NUCLEOTIDE SEQUENCE</scope>
</reference>
<keyword evidence="6 9" id="KW-1133">Transmembrane helix</keyword>
<dbReference type="GO" id="GO:1902742">
    <property type="term" value="P:apoptotic process involved in development"/>
    <property type="evidence" value="ECO:0007669"/>
    <property type="project" value="TreeGrafter"/>
</dbReference>
<evidence type="ECO:0000313" key="11">
    <source>
        <dbReference type="EMBL" id="CAH2221797.1"/>
    </source>
</evidence>
<comment type="subcellular location">
    <subcellularLocation>
        <location evidence="1">Cell membrane</location>
        <topology evidence="1">Multi-pass membrane protein</topology>
    </subcellularLocation>
    <subcellularLocation>
        <location evidence="9">Membrane</location>
        <topology evidence="9">Multi-pass membrane protein</topology>
    </subcellularLocation>
</comment>
<keyword evidence="3" id="KW-1003">Cell membrane</keyword>
<evidence type="ECO:0000256" key="8">
    <source>
        <dbReference type="ARBA" id="ARBA00024479"/>
    </source>
</evidence>
<keyword evidence="7 9" id="KW-0472">Membrane</keyword>
<comment type="catalytic activity">
    <reaction evidence="8">
        <text>a 1,2-diacyl-sn-glycero-3-phospho-L-serine(in) = a 1,2-diacyl-sn-glycero-3-phospho-L-serine(out)</text>
        <dbReference type="Rhea" id="RHEA:38663"/>
        <dbReference type="ChEBI" id="CHEBI:57262"/>
    </reaction>
</comment>
<dbReference type="InterPro" id="IPR018629">
    <property type="entry name" value="XK-rel"/>
</dbReference>
<sequence length="587" mass="66306">MPSCLPSRYRFLDLIFALGGTLTFLVDLGLDVWAAVQYYRAGDLAWAALLLSFYGLSSVALQFLSWGWLWVDRQDRLKGRQGGQEDRGEHGENGTPHGKCCLELQPYNSPPGEGTKGAASNKTGDSGVINGLNGCQAPALVDSPAAAGGDMDDHTPDTVPTPGRGHGAMLDIPDSECSDRGHGAMLDIPDSECSDRGHGAILPTPICPAAQPWLPGEAHRDEGPGQQAVTQCPEDQSTWRDISCNEIGQGNGEIQDSRLTCRLDNFYTSRPLYCLSLATILHILQLGYPLRCIHSLEVGVAAYRSKVGSTLSKQYQEDAYLVTHDISMMRLIETFLENTPQLILLLYILLQRRIIQTFQYFGISVSFISISWAILDYHQSLRFFLKDKQKLDFLSSLVYFLWNILLIFSRITCITLFTSVFHLWITLHYFLLWAVFFLWAGLQKTDFMKHTLFEYFYRAIVAGVLYFSWFNISEGKTIYRCIFYYVFIMSDNIILLLSWKYLGYSTVLDAYELTIFLVVGLALFIGLAVRVLYYVYLHPNVSTETKECYDEPDGRRKGEISNKSLLVYQVPLAPKHPRMLQTWNSCF</sequence>
<feature type="transmembrane region" description="Helical" evidence="9">
    <location>
        <begin position="482"/>
        <end position="502"/>
    </location>
</feature>
<feature type="transmembrane region" description="Helical" evidence="9">
    <location>
        <begin position="423"/>
        <end position="440"/>
    </location>
</feature>
<feature type="transmembrane region" description="Helical" evidence="9">
    <location>
        <begin position="452"/>
        <end position="470"/>
    </location>
</feature>
<evidence type="ECO:0000256" key="3">
    <source>
        <dbReference type="ARBA" id="ARBA00022475"/>
    </source>
</evidence>
<feature type="transmembrane region" description="Helical" evidence="9">
    <location>
        <begin position="396"/>
        <end position="417"/>
    </location>
</feature>
<feature type="transmembrane region" description="Helical" evidence="9">
    <location>
        <begin position="514"/>
        <end position="536"/>
    </location>
</feature>
<evidence type="ECO:0000256" key="10">
    <source>
        <dbReference type="SAM" id="MobiDB-lite"/>
    </source>
</evidence>
<dbReference type="PANTHER" id="PTHR16024:SF8">
    <property type="entry name" value="XK-RELATED PROTEIN 8"/>
    <property type="match status" value="1"/>
</dbReference>
<feature type="transmembrane region" description="Helical" evidence="9">
    <location>
        <begin position="46"/>
        <end position="71"/>
    </location>
</feature>
<gene>
    <name evidence="11" type="ORF">PECUL_23A054749</name>
</gene>
<evidence type="ECO:0000256" key="5">
    <source>
        <dbReference type="ARBA" id="ARBA00022703"/>
    </source>
</evidence>
<evidence type="ECO:0000256" key="4">
    <source>
        <dbReference type="ARBA" id="ARBA00022692"/>
    </source>
</evidence>
<evidence type="ECO:0000256" key="7">
    <source>
        <dbReference type="ARBA" id="ARBA00023136"/>
    </source>
</evidence>
<evidence type="ECO:0000256" key="6">
    <source>
        <dbReference type="ARBA" id="ARBA00022989"/>
    </source>
</evidence>
<feature type="region of interest" description="Disordered" evidence="10">
    <location>
        <begin position="79"/>
        <end position="98"/>
    </location>
</feature>
<keyword evidence="5" id="KW-0053">Apoptosis</keyword>
<dbReference type="Pfam" id="PF09815">
    <property type="entry name" value="XK-related"/>
    <property type="match status" value="2"/>
</dbReference>
<protein>
    <recommendedName>
        <fullName evidence="9">XK-related protein</fullName>
    </recommendedName>
</protein>
<evidence type="ECO:0000256" key="9">
    <source>
        <dbReference type="RuleBase" id="RU910716"/>
    </source>
</evidence>
<feature type="compositionally biased region" description="Basic and acidic residues" evidence="10">
    <location>
        <begin position="79"/>
        <end position="92"/>
    </location>
</feature>
<keyword evidence="4 9" id="KW-0812">Transmembrane</keyword>
<dbReference type="GO" id="GO:0005886">
    <property type="term" value="C:plasma membrane"/>
    <property type="evidence" value="ECO:0007669"/>
    <property type="project" value="UniProtKB-SubCell"/>
</dbReference>